<protein>
    <submittedName>
        <fullName evidence="1">Uncharacterized protein</fullName>
    </submittedName>
</protein>
<gene>
    <name evidence="1" type="ORF">Goshw_005754</name>
</gene>
<comment type="caution">
    <text evidence="1">The sequence shown here is derived from an EMBL/GenBank/DDBJ whole genome shotgun (WGS) entry which is preliminary data.</text>
</comment>
<reference evidence="1 2" key="1">
    <citation type="journal article" date="2019" name="Genome Biol. Evol.">
        <title>Insights into the evolution of the New World diploid cottons (Gossypium, subgenus Houzingenia) based on genome sequencing.</title>
        <authorList>
            <person name="Grover C.E."/>
            <person name="Arick M.A. 2nd"/>
            <person name="Thrash A."/>
            <person name="Conover J.L."/>
            <person name="Sanders W.S."/>
            <person name="Peterson D.G."/>
            <person name="Frelichowski J.E."/>
            <person name="Scheffler J.A."/>
            <person name="Scheffler B.E."/>
            <person name="Wendel J.F."/>
        </authorList>
    </citation>
    <scope>NUCLEOTIDE SEQUENCE [LARGE SCALE GENOMIC DNA]</scope>
    <source>
        <strain evidence="1">1</strain>
        <tissue evidence="1">Leaf</tissue>
    </source>
</reference>
<name>A0A7J9LUA0_GOSSC</name>
<dbReference type="EMBL" id="JABFAF010000008">
    <property type="protein sequence ID" value="MBA0862197.1"/>
    <property type="molecule type" value="Genomic_DNA"/>
</dbReference>
<keyword evidence="2" id="KW-1185">Reference proteome</keyword>
<dbReference type="AlphaFoldDB" id="A0A7J9LUA0"/>
<dbReference type="OrthoDB" id="999835at2759"/>
<dbReference type="Proteomes" id="UP000593576">
    <property type="component" value="Unassembled WGS sequence"/>
</dbReference>
<proteinExistence type="predicted"/>
<accession>A0A7J9LUA0</accession>
<sequence>MSTKHAEQIQTIQAEQAVQEKALLKEAKSRFHTETAE</sequence>
<evidence type="ECO:0000313" key="1">
    <source>
        <dbReference type="EMBL" id="MBA0862197.1"/>
    </source>
</evidence>
<organism evidence="1 2">
    <name type="scientific">Gossypium schwendimanii</name>
    <name type="common">Cotton</name>
    <dbReference type="NCBI Taxonomy" id="34291"/>
    <lineage>
        <taxon>Eukaryota</taxon>
        <taxon>Viridiplantae</taxon>
        <taxon>Streptophyta</taxon>
        <taxon>Embryophyta</taxon>
        <taxon>Tracheophyta</taxon>
        <taxon>Spermatophyta</taxon>
        <taxon>Magnoliopsida</taxon>
        <taxon>eudicotyledons</taxon>
        <taxon>Gunneridae</taxon>
        <taxon>Pentapetalae</taxon>
        <taxon>rosids</taxon>
        <taxon>malvids</taxon>
        <taxon>Malvales</taxon>
        <taxon>Malvaceae</taxon>
        <taxon>Malvoideae</taxon>
        <taxon>Gossypium</taxon>
    </lineage>
</organism>
<evidence type="ECO:0000313" key="2">
    <source>
        <dbReference type="Proteomes" id="UP000593576"/>
    </source>
</evidence>